<reference evidence="3" key="1">
    <citation type="submission" date="2022-03" db="EMBL/GenBank/DDBJ databases">
        <title>Draft genome sequence of Aduncisulcus paluster, a free-living microaerophilic Fornicata.</title>
        <authorList>
            <person name="Yuyama I."/>
            <person name="Kume K."/>
            <person name="Tamura T."/>
            <person name="Inagaki Y."/>
            <person name="Hashimoto T."/>
        </authorList>
    </citation>
    <scope>NUCLEOTIDE SEQUENCE</scope>
    <source>
        <strain evidence="3">NY0171</strain>
    </source>
</reference>
<dbReference type="Proteomes" id="UP001057375">
    <property type="component" value="Unassembled WGS sequence"/>
</dbReference>
<dbReference type="EMBL" id="BQXS01011705">
    <property type="protein sequence ID" value="GKT15837.1"/>
    <property type="molecule type" value="Genomic_DNA"/>
</dbReference>
<dbReference type="Gene3D" id="1.20.58.2220">
    <property type="entry name" value="Formin, FH2 domain"/>
    <property type="match status" value="1"/>
</dbReference>
<feature type="domain" description="FH2" evidence="2">
    <location>
        <begin position="1"/>
        <end position="105"/>
    </location>
</feature>
<evidence type="ECO:0000256" key="1">
    <source>
        <dbReference type="SAM" id="MobiDB-lite"/>
    </source>
</evidence>
<dbReference type="InterPro" id="IPR042201">
    <property type="entry name" value="FH2_Formin_sf"/>
</dbReference>
<proteinExistence type="predicted"/>
<feature type="non-terminal residue" evidence="3">
    <location>
        <position position="1"/>
    </location>
</feature>
<keyword evidence="4" id="KW-1185">Reference proteome</keyword>
<organism evidence="3 4">
    <name type="scientific">Aduncisulcus paluster</name>
    <dbReference type="NCBI Taxonomy" id="2918883"/>
    <lineage>
        <taxon>Eukaryota</taxon>
        <taxon>Metamonada</taxon>
        <taxon>Carpediemonas-like organisms</taxon>
        <taxon>Aduncisulcus</taxon>
    </lineage>
</organism>
<dbReference type="InterPro" id="IPR015425">
    <property type="entry name" value="FH2_Formin"/>
</dbReference>
<evidence type="ECO:0000313" key="4">
    <source>
        <dbReference type="Proteomes" id="UP001057375"/>
    </source>
</evidence>
<comment type="caution">
    <text evidence="3">The sequence shown here is derived from an EMBL/GenBank/DDBJ whole genome shotgun (WGS) entry which is preliminary data.</text>
</comment>
<dbReference type="SUPFAM" id="SSF101447">
    <property type="entry name" value="Formin homology 2 domain (FH2 domain)"/>
    <property type="match status" value="1"/>
</dbReference>
<dbReference type="PROSITE" id="PS51444">
    <property type="entry name" value="FH2"/>
    <property type="match status" value="1"/>
</dbReference>
<accession>A0ABQ5JVL9</accession>
<evidence type="ECO:0000313" key="3">
    <source>
        <dbReference type="EMBL" id="GKT15837.1"/>
    </source>
</evidence>
<protein>
    <recommendedName>
        <fullName evidence="2">FH2 domain-containing protein</fullName>
    </recommendedName>
</protein>
<name>A0ABQ5JVL9_9EUKA</name>
<evidence type="ECO:0000259" key="2">
    <source>
        <dbReference type="PROSITE" id="PS51444"/>
    </source>
</evidence>
<gene>
    <name evidence="3" type="ORF">ADUPG1_010799</name>
</gene>
<feature type="compositionally biased region" description="Basic and acidic residues" evidence="1">
    <location>
        <begin position="90"/>
        <end position="109"/>
    </location>
</feature>
<sequence>VESALESVPKPSEQDSFDKFHEVMGSFHKQAVLSVSSVKEDLDTIEEDHRKTSEAFGEIPSKFPLDEMILMMIGFVNEIKSNIQQIAADKEKEKKIAKKKEEKKEEAEKALSTSLEEEKSQQPKQPESPTSVAPVSLAAFSHKKKKGKEGVLDEFMKGKVGKGGVKIVAQTIQLRRKRK</sequence>
<feature type="region of interest" description="Disordered" evidence="1">
    <location>
        <begin position="90"/>
        <end position="135"/>
    </location>
</feature>